<dbReference type="InterPro" id="IPR020103">
    <property type="entry name" value="PsdUridine_synth_cat_dom_sf"/>
</dbReference>
<evidence type="ECO:0000256" key="4">
    <source>
        <dbReference type="HAMAP-Rule" id="MF_00171"/>
    </source>
</evidence>
<gene>
    <name evidence="4 9" type="primary">truA</name>
    <name evidence="9" type="ORF">H2508_02805</name>
</gene>
<evidence type="ECO:0000313" key="10">
    <source>
        <dbReference type="Proteomes" id="UP000539350"/>
    </source>
</evidence>
<dbReference type="GO" id="GO:0160147">
    <property type="term" value="F:tRNA pseudouridine(38-40) synthase activity"/>
    <property type="evidence" value="ECO:0007669"/>
    <property type="project" value="UniProtKB-EC"/>
</dbReference>
<keyword evidence="10" id="KW-1185">Reference proteome</keyword>
<feature type="domain" description="Pseudouridine synthase I TruA alpha/beta" evidence="8">
    <location>
        <begin position="155"/>
        <end position="256"/>
    </location>
</feature>
<comment type="caution">
    <text evidence="9">The sequence shown here is derived from an EMBL/GenBank/DDBJ whole genome shotgun (WGS) entry which is preliminary data.</text>
</comment>
<dbReference type="PANTHER" id="PTHR11142:SF0">
    <property type="entry name" value="TRNA PSEUDOURIDINE SYNTHASE-LIKE 1"/>
    <property type="match status" value="1"/>
</dbReference>
<dbReference type="InterPro" id="IPR001406">
    <property type="entry name" value="PsdUridine_synth_TruA"/>
</dbReference>
<dbReference type="InterPro" id="IPR020095">
    <property type="entry name" value="PsdUridine_synth_TruA_C"/>
</dbReference>
<dbReference type="FunFam" id="3.30.70.580:FF:000001">
    <property type="entry name" value="tRNA pseudouridine synthase A"/>
    <property type="match status" value="1"/>
</dbReference>
<dbReference type="RefSeq" id="WP_182168867.1">
    <property type="nucleotide sequence ID" value="NZ_JACFXU010000013.1"/>
</dbReference>
<dbReference type="GO" id="GO:0003723">
    <property type="term" value="F:RNA binding"/>
    <property type="evidence" value="ECO:0007669"/>
    <property type="project" value="InterPro"/>
</dbReference>
<evidence type="ECO:0000256" key="3">
    <source>
        <dbReference type="ARBA" id="ARBA00023235"/>
    </source>
</evidence>
<dbReference type="EMBL" id="JACFXU010000013">
    <property type="protein sequence ID" value="MBA6412038.1"/>
    <property type="molecule type" value="Genomic_DNA"/>
</dbReference>
<dbReference type="PIRSF" id="PIRSF001430">
    <property type="entry name" value="tRNA_psdUrid_synth"/>
    <property type="match status" value="1"/>
</dbReference>
<dbReference type="AlphaFoldDB" id="A0A7W2YJ90"/>
<dbReference type="EC" id="5.4.99.12" evidence="4"/>
<comment type="catalytic activity">
    <reaction evidence="4 7">
        <text>uridine(38/39/40) in tRNA = pseudouridine(38/39/40) in tRNA</text>
        <dbReference type="Rhea" id="RHEA:22376"/>
        <dbReference type="Rhea" id="RHEA-COMP:10085"/>
        <dbReference type="Rhea" id="RHEA-COMP:10087"/>
        <dbReference type="ChEBI" id="CHEBI:65314"/>
        <dbReference type="ChEBI" id="CHEBI:65315"/>
        <dbReference type="EC" id="5.4.99.12"/>
    </reaction>
</comment>
<comment type="subunit">
    <text evidence="4">Homodimer.</text>
</comment>
<dbReference type="InterPro" id="IPR020094">
    <property type="entry name" value="TruA/RsuA/RluB/E/F_N"/>
</dbReference>
<evidence type="ECO:0000256" key="7">
    <source>
        <dbReference type="RuleBase" id="RU003792"/>
    </source>
</evidence>
<dbReference type="Proteomes" id="UP000539350">
    <property type="component" value="Unassembled WGS sequence"/>
</dbReference>
<evidence type="ECO:0000256" key="5">
    <source>
        <dbReference type="PIRSR" id="PIRSR001430-1"/>
    </source>
</evidence>
<reference evidence="9 10" key="1">
    <citation type="submission" date="2020-07" db="EMBL/GenBank/DDBJ databases">
        <title>Halieaceae bacterium, F7430, whole genome shotgun sequencing project.</title>
        <authorList>
            <person name="Jiang S."/>
            <person name="Liu Z.W."/>
            <person name="Du Z.J."/>
        </authorList>
    </citation>
    <scope>NUCLEOTIDE SEQUENCE [LARGE SCALE GENOMIC DNA]</scope>
    <source>
        <strain evidence="9 10">F7430</strain>
    </source>
</reference>
<dbReference type="PANTHER" id="PTHR11142">
    <property type="entry name" value="PSEUDOURIDYLATE SYNTHASE"/>
    <property type="match status" value="1"/>
</dbReference>
<evidence type="ECO:0000259" key="8">
    <source>
        <dbReference type="Pfam" id="PF01416"/>
    </source>
</evidence>
<comment type="caution">
    <text evidence="4">Lacks conserved residue(s) required for the propagation of feature annotation.</text>
</comment>
<protein>
    <recommendedName>
        <fullName evidence="4">tRNA pseudouridine synthase A</fullName>
        <ecNumber evidence="4">5.4.99.12</ecNumber>
    </recommendedName>
    <alternativeName>
        <fullName evidence="4">tRNA pseudouridine(38-40) synthase</fullName>
    </alternativeName>
    <alternativeName>
        <fullName evidence="4">tRNA pseudouridylate synthase I</fullName>
    </alternativeName>
    <alternativeName>
        <fullName evidence="4">tRNA-uridine isomerase I</fullName>
    </alternativeName>
</protein>
<dbReference type="SUPFAM" id="SSF55120">
    <property type="entry name" value="Pseudouridine synthase"/>
    <property type="match status" value="1"/>
</dbReference>
<dbReference type="Gene3D" id="3.30.70.580">
    <property type="entry name" value="Pseudouridine synthase I, catalytic domain, N-terminal subdomain"/>
    <property type="match status" value="1"/>
</dbReference>
<proteinExistence type="inferred from homology"/>
<comment type="similarity">
    <text evidence="1 4 7">Belongs to the tRNA pseudouridine synthase TruA family.</text>
</comment>
<dbReference type="Gene3D" id="3.30.70.660">
    <property type="entry name" value="Pseudouridine synthase I, catalytic domain, C-terminal subdomain"/>
    <property type="match status" value="1"/>
</dbReference>
<feature type="domain" description="Pseudouridine synthase I TruA alpha/beta" evidence="8">
    <location>
        <begin position="18"/>
        <end position="114"/>
    </location>
</feature>
<keyword evidence="3 4" id="KW-0413">Isomerase</keyword>
<comment type="function">
    <text evidence="4">Formation of pseudouridine at positions 38, 39 and 40 in the anticodon stem and loop of transfer RNAs.</text>
</comment>
<accession>A0A7W2YJ90</accession>
<evidence type="ECO:0000256" key="6">
    <source>
        <dbReference type="PIRSR" id="PIRSR001430-2"/>
    </source>
</evidence>
<feature type="binding site" evidence="4 6">
    <location>
        <position position="121"/>
    </location>
    <ligand>
        <name>substrate</name>
    </ligand>
</feature>
<dbReference type="InterPro" id="IPR020097">
    <property type="entry name" value="PsdUridine_synth_TruA_a/b_dom"/>
</dbReference>
<dbReference type="HAMAP" id="MF_00171">
    <property type="entry name" value="TruA"/>
    <property type="match status" value="1"/>
</dbReference>
<evidence type="ECO:0000256" key="2">
    <source>
        <dbReference type="ARBA" id="ARBA00022694"/>
    </source>
</evidence>
<dbReference type="Pfam" id="PF01416">
    <property type="entry name" value="PseudoU_synth_1"/>
    <property type="match status" value="2"/>
</dbReference>
<evidence type="ECO:0000256" key="1">
    <source>
        <dbReference type="ARBA" id="ARBA00009375"/>
    </source>
</evidence>
<name>A0A7W2YJ90_9GAMM</name>
<evidence type="ECO:0000313" key="9">
    <source>
        <dbReference type="EMBL" id="MBA6412038.1"/>
    </source>
</evidence>
<feature type="active site" description="Nucleophile" evidence="4 5">
    <location>
        <position position="63"/>
    </location>
</feature>
<keyword evidence="2 4" id="KW-0819">tRNA processing</keyword>
<dbReference type="NCBIfam" id="TIGR00071">
    <property type="entry name" value="hisT_truA"/>
    <property type="match status" value="1"/>
</dbReference>
<dbReference type="GO" id="GO:0031119">
    <property type="term" value="P:tRNA pseudouridine synthesis"/>
    <property type="evidence" value="ECO:0007669"/>
    <property type="project" value="UniProtKB-UniRule"/>
</dbReference>
<dbReference type="CDD" id="cd02570">
    <property type="entry name" value="PseudoU_synth_EcTruA"/>
    <property type="match status" value="1"/>
</dbReference>
<sequence>MCSPDPLPAGTRIACRIEYDGSRYNGWQSQPQAHSTTVQDTLELALSRVAAQPLRVQCAGRTDSGVHGFAQTIHFDSPVERSPKAWVLGTNANLPSDIRVHWAQAVPKDFHARFSAISRRYCYIIANTTIRPAHLNQQVTWYRHALDAQLMHREAQCLLGEQDFSAFRAAACQSNSPYRNVQSLAVTRRGSLVVIDIQANAFLHHMVRNIAGSLMLLGSGRQAVGWLAKVLAGRDRKLAADTAAADGLYLMEVLYPERFTLPAVPEGPLILGG</sequence>
<organism evidence="9 10">
    <name type="scientific">Sediminihaliea albiluteola</name>
    <dbReference type="NCBI Taxonomy" id="2758564"/>
    <lineage>
        <taxon>Bacteria</taxon>
        <taxon>Pseudomonadati</taxon>
        <taxon>Pseudomonadota</taxon>
        <taxon>Gammaproteobacteria</taxon>
        <taxon>Cellvibrionales</taxon>
        <taxon>Halieaceae</taxon>
        <taxon>Sediminihaliea</taxon>
    </lineage>
</organism>